<protein>
    <submittedName>
        <fullName evidence="1">Uncharacterized protein</fullName>
    </submittedName>
</protein>
<dbReference type="VEuPathDB" id="TrichDB:TVAG_192710"/>
<keyword evidence="2" id="KW-1185">Reference proteome</keyword>
<dbReference type="EMBL" id="DS113199">
    <property type="protein sequence ID" value="EAY20295.1"/>
    <property type="molecule type" value="Genomic_DNA"/>
</dbReference>
<reference evidence="1" key="2">
    <citation type="journal article" date="2007" name="Science">
        <title>Draft genome sequence of the sexually transmitted pathogen Trichomonas vaginalis.</title>
        <authorList>
            <person name="Carlton J.M."/>
            <person name="Hirt R.P."/>
            <person name="Silva J.C."/>
            <person name="Delcher A.L."/>
            <person name="Schatz M."/>
            <person name="Zhao Q."/>
            <person name="Wortman J.R."/>
            <person name="Bidwell S.L."/>
            <person name="Alsmark U.C.M."/>
            <person name="Besteiro S."/>
            <person name="Sicheritz-Ponten T."/>
            <person name="Noel C.J."/>
            <person name="Dacks J.B."/>
            <person name="Foster P.G."/>
            <person name="Simillion C."/>
            <person name="Van de Peer Y."/>
            <person name="Miranda-Saavedra D."/>
            <person name="Barton G.J."/>
            <person name="Westrop G.D."/>
            <person name="Mueller S."/>
            <person name="Dessi D."/>
            <person name="Fiori P.L."/>
            <person name="Ren Q."/>
            <person name="Paulsen I."/>
            <person name="Zhang H."/>
            <person name="Bastida-Corcuera F.D."/>
            <person name="Simoes-Barbosa A."/>
            <person name="Brown M.T."/>
            <person name="Hayes R.D."/>
            <person name="Mukherjee M."/>
            <person name="Okumura C.Y."/>
            <person name="Schneider R."/>
            <person name="Smith A.J."/>
            <person name="Vanacova S."/>
            <person name="Villalvazo M."/>
            <person name="Haas B.J."/>
            <person name="Pertea M."/>
            <person name="Feldblyum T.V."/>
            <person name="Utterback T.R."/>
            <person name="Shu C.L."/>
            <person name="Osoegawa K."/>
            <person name="de Jong P.J."/>
            <person name="Hrdy I."/>
            <person name="Horvathova L."/>
            <person name="Zubacova Z."/>
            <person name="Dolezal P."/>
            <person name="Malik S.B."/>
            <person name="Logsdon J.M. Jr."/>
            <person name="Henze K."/>
            <person name="Gupta A."/>
            <person name="Wang C.C."/>
            <person name="Dunne R.L."/>
            <person name="Upcroft J.A."/>
            <person name="Upcroft P."/>
            <person name="White O."/>
            <person name="Salzberg S.L."/>
            <person name="Tang P."/>
            <person name="Chiu C.-H."/>
            <person name="Lee Y.-S."/>
            <person name="Embley T.M."/>
            <person name="Coombs G.H."/>
            <person name="Mottram J.C."/>
            <person name="Tachezy J."/>
            <person name="Fraser-Liggett C.M."/>
            <person name="Johnson P.J."/>
        </authorList>
    </citation>
    <scope>NUCLEOTIDE SEQUENCE [LARGE SCALE GENOMIC DNA]</scope>
    <source>
        <strain evidence="1">G3</strain>
    </source>
</reference>
<evidence type="ECO:0000313" key="2">
    <source>
        <dbReference type="Proteomes" id="UP000001542"/>
    </source>
</evidence>
<dbReference type="Proteomes" id="UP000001542">
    <property type="component" value="Unassembled WGS sequence"/>
</dbReference>
<accession>A2DGY5</accession>
<evidence type="ECO:0000313" key="1">
    <source>
        <dbReference type="EMBL" id="EAY20295.1"/>
    </source>
</evidence>
<dbReference type="RefSeq" id="XP_001581281.1">
    <property type="nucleotide sequence ID" value="XM_001581231.1"/>
</dbReference>
<sequence>MDTPQAQNLPRIITREEMIKMMQEQIKNSKPRKPRRCDYAVMMERRTQKGSASRRDVVEEE</sequence>
<gene>
    <name evidence="1" type="ORF">TVAG_192710</name>
</gene>
<dbReference type="KEGG" id="tva:5465832"/>
<reference evidence="1" key="1">
    <citation type="submission" date="2006-10" db="EMBL/GenBank/DDBJ databases">
        <authorList>
            <person name="Amadeo P."/>
            <person name="Zhao Q."/>
            <person name="Wortman J."/>
            <person name="Fraser-Liggett C."/>
            <person name="Carlton J."/>
        </authorList>
    </citation>
    <scope>NUCLEOTIDE SEQUENCE</scope>
    <source>
        <strain evidence="1">G3</strain>
    </source>
</reference>
<dbReference type="VEuPathDB" id="TrichDB:TVAGG3_0743500"/>
<organism evidence="1 2">
    <name type="scientific">Trichomonas vaginalis (strain ATCC PRA-98 / G3)</name>
    <dbReference type="NCBI Taxonomy" id="412133"/>
    <lineage>
        <taxon>Eukaryota</taxon>
        <taxon>Metamonada</taxon>
        <taxon>Parabasalia</taxon>
        <taxon>Trichomonadida</taxon>
        <taxon>Trichomonadidae</taxon>
        <taxon>Trichomonas</taxon>
    </lineage>
</organism>
<dbReference type="InParanoid" id="A2DGY5"/>
<proteinExistence type="predicted"/>
<dbReference type="AlphaFoldDB" id="A2DGY5"/>
<name>A2DGY5_TRIV3</name>